<dbReference type="KEGG" id="tvi:Thivi_3258"/>
<dbReference type="InterPro" id="IPR035938">
    <property type="entry name" value="Hemerythrin-like_sf"/>
</dbReference>
<organism evidence="5 6">
    <name type="scientific">Thiocystis violascens (strain ATCC 17096 / DSM 198 / 6111)</name>
    <name type="common">Chromatium violascens</name>
    <dbReference type="NCBI Taxonomy" id="765911"/>
    <lineage>
        <taxon>Bacteria</taxon>
        <taxon>Pseudomonadati</taxon>
        <taxon>Pseudomonadota</taxon>
        <taxon>Gammaproteobacteria</taxon>
        <taxon>Chromatiales</taxon>
        <taxon>Chromatiaceae</taxon>
        <taxon>Thiocystis</taxon>
    </lineage>
</organism>
<dbReference type="STRING" id="765911.Thivi_3258"/>
<proteinExistence type="inferred from homology"/>
<evidence type="ECO:0000313" key="6">
    <source>
        <dbReference type="Proteomes" id="UP000006062"/>
    </source>
</evidence>
<feature type="domain" description="Hemerythrin-like" evidence="4">
    <location>
        <begin position="12"/>
        <end position="141"/>
    </location>
</feature>
<accession>I3YDR5</accession>
<dbReference type="NCBIfam" id="TIGR02481">
    <property type="entry name" value="hemeryth_dom"/>
    <property type="match status" value="1"/>
</dbReference>
<dbReference type="InterPro" id="IPR050669">
    <property type="entry name" value="Hemerythrin"/>
</dbReference>
<keyword evidence="6" id="KW-1185">Reference proteome</keyword>
<evidence type="ECO:0000256" key="2">
    <source>
        <dbReference type="ARBA" id="ARBA00022723"/>
    </source>
</evidence>
<dbReference type="GO" id="GO:0046872">
    <property type="term" value="F:metal ion binding"/>
    <property type="evidence" value="ECO:0007669"/>
    <property type="project" value="UniProtKB-KW"/>
</dbReference>
<evidence type="ECO:0000259" key="4">
    <source>
        <dbReference type="Pfam" id="PF01814"/>
    </source>
</evidence>
<name>I3YDR5_THIV6</name>
<dbReference type="eggNOG" id="COG2703">
    <property type="taxonomic scope" value="Bacteria"/>
</dbReference>
<dbReference type="SUPFAM" id="SSF47188">
    <property type="entry name" value="Hemerythrin-like"/>
    <property type="match status" value="1"/>
</dbReference>
<evidence type="ECO:0000256" key="3">
    <source>
        <dbReference type="ARBA" id="ARBA00023004"/>
    </source>
</evidence>
<dbReference type="InterPro" id="IPR012312">
    <property type="entry name" value="Hemerythrin-like"/>
</dbReference>
<dbReference type="OrthoDB" id="5296936at2"/>
<dbReference type="PANTHER" id="PTHR37164:SF1">
    <property type="entry name" value="BACTERIOHEMERYTHRIN"/>
    <property type="match status" value="1"/>
</dbReference>
<dbReference type="AlphaFoldDB" id="I3YDR5"/>
<dbReference type="Pfam" id="PF01814">
    <property type="entry name" value="Hemerythrin"/>
    <property type="match status" value="1"/>
</dbReference>
<dbReference type="Proteomes" id="UP000006062">
    <property type="component" value="Chromosome"/>
</dbReference>
<sequence>MPIIWRPQLTTGDERIDQDHKYLFTIFNCVELAVHSHDQIQHLPLFFGQLFDYTKEHFLREEKLQFSVGYPEYLAHKQAHQDILVRLKEVNDHLQQLATSEGGLNDPELLRAGLDQEILNLSRSWIVGHVAKMDTAMLPYLKRAPKPFVFGS</sequence>
<dbReference type="PANTHER" id="PTHR37164">
    <property type="entry name" value="BACTERIOHEMERYTHRIN"/>
    <property type="match status" value="1"/>
</dbReference>
<keyword evidence="3" id="KW-0408">Iron</keyword>
<evidence type="ECO:0000256" key="1">
    <source>
        <dbReference type="ARBA" id="ARBA00010587"/>
    </source>
</evidence>
<gene>
    <name evidence="5" type="ordered locus">Thivi_3258</name>
</gene>
<keyword evidence="2" id="KW-0479">Metal-binding</keyword>
<comment type="similarity">
    <text evidence="1">Belongs to the hemerythrin family.</text>
</comment>
<reference evidence="5 6" key="1">
    <citation type="submission" date="2012-06" db="EMBL/GenBank/DDBJ databases">
        <title>Complete sequence of Thiocystis violascens DSM 198.</title>
        <authorList>
            <consortium name="US DOE Joint Genome Institute"/>
            <person name="Lucas S."/>
            <person name="Han J."/>
            <person name="Lapidus A."/>
            <person name="Cheng J.-F."/>
            <person name="Goodwin L."/>
            <person name="Pitluck S."/>
            <person name="Peters L."/>
            <person name="Ovchinnikova G."/>
            <person name="Teshima H."/>
            <person name="Detter J.C."/>
            <person name="Han C."/>
            <person name="Tapia R."/>
            <person name="Land M."/>
            <person name="Hauser L."/>
            <person name="Kyrpides N."/>
            <person name="Ivanova N."/>
            <person name="Pagani I."/>
            <person name="Vogl K."/>
            <person name="Liu Z."/>
            <person name="Frigaard N.-U."/>
            <person name="Bryant D."/>
            <person name="Woyke T."/>
        </authorList>
    </citation>
    <scope>NUCLEOTIDE SEQUENCE [LARGE SCALE GENOMIC DNA]</scope>
    <source>
        <strain evidence="6">ATCC 17096 / DSM 198 / 6111</strain>
    </source>
</reference>
<dbReference type="Gene3D" id="1.20.120.50">
    <property type="entry name" value="Hemerythrin-like"/>
    <property type="match status" value="1"/>
</dbReference>
<dbReference type="HOGENOM" id="CLU_086902_3_1_6"/>
<dbReference type="EMBL" id="CP003154">
    <property type="protein sequence ID" value="AFL75133.1"/>
    <property type="molecule type" value="Genomic_DNA"/>
</dbReference>
<protein>
    <submittedName>
        <fullName evidence="5">Hemerythrin-like metal-binding domain-containing protein</fullName>
    </submittedName>
</protein>
<dbReference type="RefSeq" id="WP_014779544.1">
    <property type="nucleotide sequence ID" value="NC_018012.1"/>
</dbReference>
<dbReference type="CDD" id="cd12107">
    <property type="entry name" value="Hemerythrin"/>
    <property type="match status" value="1"/>
</dbReference>
<evidence type="ECO:0000313" key="5">
    <source>
        <dbReference type="EMBL" id="AFL75133.1"/>
    </source>
</evidence>
<dbReference type="InterPro" id="IPR012827">
    <property type="entry name" value="Hemerythrin_metal-bd"/>
</dbReference>